<protein>
    <submittedName>
        <fullName evidence="7">Prohead serine protease</fullName>
    </submittedName>
</protein>
<dbReference type="NCBIfam" id="TIGR01543">
    <property type="entry name" value="proheadase_HK97"/>
    <property type="match status" value="1"/>
</dbReference>
<evidence type="ECO:0000256" key="3">
    <source>
        <dbReference type="ARBA" id="ARBA00022801"/>
    </source>
</evidence>
<name>A0A8S5MC70_9CAUD</name>
<feature type="domain" description="Prohead serine protease" evidence="6">
    <location>
        <begin position="18"/>
        <end position="176"/>
    </location>
</feature>
<dbReference type="InterPro" id="IPR054613">
    <property type="entry name" value="Peptidase_S78_dom"/>
</dbReference>
<evidence type="ECO:0000256" key="4">
    <source>
        <dbReference type="ARBA" id="ARBA00022950"/>
    </source>
</evidence>
<accession>A0A8S5MC70</accession>
<proteinExistence type="predicted"/>
<keyword evidence="4" id="KW-0118">Viral capsid assembly</keyword>
<keyword evidence="5" id="KW-1273">Viral capsid maturation</keyword>
<dbReference type="Pfam" id="PF04586">
    <property type="entry name" value="Peptidase_S78"/>
    <property type="match status" value="1"/>
</dbReference>
<keyword evidence="3" id="KW-0378">Hydrolase</keyword>
<dbReference type="GO" id="GO:0046797">
    <property type="term" value="P:viral procapsid maturation"/>
    <property type="evidence" value="ECO:0007669"/>
    <property type="project" value="UniProtKB-KW"/>
</dbReference>
<dbReference type="InterPro" id="IPR006433">
    <property type="entry name" value="Prohead_protease"/>
</dbReference>
<keyword evidence="2 7" id="KW-0645">Protease</keyword>
<reference evidence="7" key="1">
    <citation type="journal article" date="2021" name="Proc. Natl. Acad. Sci. U.S.A.">
        <title>A Catalog of Tens of Thousands of Viruses from Human Metagenomes Reveals Hidden Associations with Chronic Diseases.</title>
        <authorList>
            <person name="Tisza M.J."/>
            <person name="Buck C.B."/>
        </authorList>
    </citation>
    <scope>NUCLEOTIDE SEQUENCE</scope>
    <source>
        <strain evidence="7">Ct9Fw19</strain>
    </source>
</reference>
<keyword evidence="1" id="KW-1188">Viral release from host cell</keyword>
<evidence type="ECO:0000313" key="7">
    <source>
        <dbReference type="EMBL" id="DAD79687.1"/>
    </source>
</evidence>
<sequence length="197" mass="22565">MPGADRTNRQRRCLPVEYSTREEGGELYIEGYFAVFNSPYEFWPGASEVILPGAFDESVSGDVRALVNHNTDLVLGRTRAGTLTLKQDSRGLWGRITINQEDRAAMDLYARVKRGDVSQCSFGFEIESERYIELGDGKCRWEIEKVNPLYEVSPCTFPAYEDTGIEARRRDLETINRRRLELWRAEMRRRLGGSNGT</sequence>
<evidence type="ECO:0000256" key="5">
    <source>
        <dbReference type="ARBA" id="ARBA00023045"/>
    </source>
</evidence>
<evidence type="ECO:0000259" key="6">
    <source>
        <dbReference type="Pfam" id="PF04586"/>
    </source>
</evidence>
<dbReference type="GO" id="GO:0008233">
    <property type="term" value="F:peptidase activity"/>
    <property type="evidence" value="ECO:0007669"/>
    <property type="project" value="UniProtKB-KW"/>
</dbReference>
<dbReference type="EMBL" id="BK014870">
    <property type="protein sequence ID" value="DAD79687.1"/>
    <property type="molecule type" value="Genomic_DNA"/>
</dbReference>
<evidence type="ECO:0000256" key="1">
    <source>
        <dbReference type="ARBA" id="ARBA00022612"/>
    </source>
</evidence>
<dbReference type="GO" id="GO:0006508">
    <property type="term" value="P:proteolysis"/>
    <property type="evidence" value="ECO:0007669"/>
    <property type="project" value="UniProtKB-KW"/>
</dbReference>
<evidence type="ECO:0000256" key="2">
    <source>
        <dbReference type="ARBA" id="ARBA00022670"/>
    </source>
</evidence>
<organism evidence="7">
    <name type="scientific">Myoviridae sp. ct9Fw19</name>
    <dbReference type="NCBI Taxonomy" id="2826624"/>
    <lineage>
        <taxon>Viruses</taxon>
        <taxon>Duplodnaviria</taxon>
        <taxon>Heunggongvirae</taxon>
        <taxon>Uroviricota</taxon>
        <taxon>Caudoviricetes</taxon>
    </lineage>
</organism>